<dbReference type="SUPFAM" id="SSF53335">
    <property type="entry name" value="S-adenosyl-L-methionine-dependent methyltransferases"/>
    <property type="match status" value="1"/>
</dbReference>
<evidence type="ECO:0000256" key="5">
    <source>
        <dbReference type="ARBA" id="ARBA00022691"/>
    </source>
</evidence>
<dbReference type="PANTHER" id="PTHR23417">
    <property type="entry name" value="3-DEOXY-D-MANNO-OCTULOSONIC-ACID TRANSFERASE/TRNA GUANINE-N 7 - -METHYLTRANSFERASE"/>
    <property type="match status" value="1"/>
</dbReference>
<keyword evidence="5 7" id="KW-0949">S-adenosyl-L-methionine</keyword>
<sequence length="230" mass="27182">MGRCSKLARFADNAVRYNIIEPGKEKFEVIKGKWNSDHFPKNQPLVVELACGRGEYTVGLGRTNPDKNHIGVDIKGARIWLGSSKAIEEGLENIAFLRTEILHIEKLFDKEEIDELWITFPDPRPKDRDEKRRLTHPRFLEMYKKLMAKDGWVKFKTDNTPLFEYTLEVLKARKDILNLEYTFDLYKEEELLKEHYGIKTHYEKLFTEKGEDIKYLKFKFDQSIPTTYTK</sequence>
<dbReference type="NCBIfam" id="TIGR00091">
    <property type="entry name" value="tRNA (guanosine(46)-N7)-methyltransferase TrmB"/>
    <property type="match status" value="1"/>
</dbReference>
<comment type="caution">
    <text evidence="7">Lacks conserved residue(s) required for the propagation of feature annotation.</text>
</comment>
<evidence type="ECO:0000256" key="7">
    <source>
        <dbReference type="HAMAP-Rule" id="MF_01057"/>
    </source>
</evidence>
<reference evidence="8 9" key="1">
    <citation type="submission" date="2021-12" db="EMBL/GenBank/DDBJ databases">
        <title>Genome sequencing of bacteria with rrn-lacking chromosome and rrn-plasmid.</title>
        <authorList>
            <person name="Anda M."/>
            <person name="Iwasaki W."/>
        </authorList>
    </citation>
    <scope>NUCLEOTIDE SEQUENCE [LARGE SCALE GENOMIC DNA]</scope>
    <source>
        <strain evidence="8 9">NBRC 101262</strain>
    </source>
</reference>
<evidence type="ECO:0000256" key="4">
    <source>
        <dbReference type="ARBA" id="ARBA00022679"/>
    </source>
</evidence>
<dbReference type="Gene3D" id="3.40.50.150">
    <property type="entry name" value="Vaccinia Virus protein VP39"/>
    <property type="match status" value="1"/>
</dbReference>
<proteinExistence type="inferred from homology"/>
<evidence type="ECO:0000313" key="8">
    <source>
        <dbReference type="EMBL" id="BDC99133.1"/>
    </source>
</evidence>
<dbReference type="Proteomes" id="UP001354989">
    <property type="component" value="Chromosome"/>
</dbReference>
<organism evidence="8 9">
    <name type="scientific">Persicobacter psychrovividus</name>
    <dbReference type="NCBI Taxonomy" id="387638"/>
    <lineage>
        <taxon>Bacteria</taxon>
        <taxon>Pseudomonadati</taxon>
        <taxon>Bacteroidota</taxon>
        <taxon>Cytophagia</taxon>
        <taxon>Cytophagales</taxon>
        <taxon>Persicobacteraceae</taxon>
        <taxon>Persicobacter</taxon>
    </lineage>
</organism>
<keyword evidence="6 7" id="KW-0819">tRNA processing</keyword>
<dbReference type="NCBIfam" id="NF001080">
    <property type="entry name" value="PRK00121.2-2"/>
    <property type="match status" value="1"/>
</dbReference>
<feature type="binding site" evidence="7">
    <location>
        <position position="126"/>
    </location>
    <ligand>
        <name>substrate</name>
    </ligand>
</feature>
<evidence type="ECO:0000256" key="6">
    <source>
        <dbReference type="ARBA" id="ARBA00022694"/>
    </source>
</evidence>
<comment type="function">
    <text evidence="2 7">Catalyzes the formation of N(7)-methylguanine at position 46 (m7G46) in tRNA.</text>
</comment>
<dbReference type="HAMAP" id="MF_01057">
    <property type="entry name" value="tRNA_methyltr_TrmB"/>
    <property type="match status" value="1"/>
</dbReference>
<comment type="pathway">
    <text evidence="7">tRNA modification; N(7)-methylguanine-tRNA biosynthesis.</text>
</comment>
<dbReference type="InterPro" id="IPR055361">
    <property type="entry name" value="tRNA_methyltr_TrmB_bact"/>
</dbReference>
<evidence type="ECO:0000256" key="2">
    <source>
        <dbReference type="ARBA" id="ARBA00003015"/>
    </source>
</evidence>
<dbReference type="InterPro" id="IPR003358">
    <property type="entry name" value="tRNA_(Gua-N-7)_MeTrfase_Trmb"/>
</dbReference>
<dbReference type="PROSITE" id="PS51625">
    <property type="entry name" value="SAM_MT_TRMB"/>
    <property type="match status" value="1"/>
</dbReference>
<evidence type="ECO:0000256" key="3">
    <source>
        <dbReference type="ARBA" id="ARBA00022603"/>
    </source>
</evidence>
<dbReference type="EMBL" id="AP025292">
    <property type="protein sequence ID" value="BDC99133.1"/>
    <property type="molecule type" value="Genomic_DNA"/>
</dbReference>
<evidence type="ECO:0000313" key="9">
    <source>
        <dbReference type="Proteomes" id="UP001354989"/>
    </source>
</evidence>
<keyword evidence="4 7" id="KW-0808">Transferase</keyword>
<keyword evidence="3 7" id="KW-0489">Methyltransferase</keyword>
<feature type="binding site" evidence="7">
    <location>
        <position position="122"/>
    </location>
    <ligand>
        <name>S-adenosyl-L-methionine</name>
        <dbReference type="ChEBI" id="CHEBI:59789"/>
    </ligand>
</feature>
<dbReference type="Pfam" id="PF02390">
    <property type="entry name" value="Methyltransf_4"/>
    <property type="match status" value="1"/>
</dbReference>
<protein>
    <recommendedName>
        <fullName evidence="7">tRNA (guanine-N(7)-)-methyltransferase</fullName>
        <ecNumber evidence="7">2.1.1.33</ecNumber>
    </recommendedName>
    <alternativeName>
        <fullName evidence="7">tRNA (guanine(46)-N(7))-methyltransferase</fullName>
    </alternativeName>
    <alternativeName>
        <fullName evidence="7">tRNA(m7G46)-methyltransferase</fullName>
    </alternativeName>
</protein>
<feature type="binding site" evidence="7">
    <location>
        <position position="48"/>
    </location>
    <ligand>
        <name>S-adenosyl-L-methionine</name>
        <dbReference type="ChEBI" id="CHEBI:59789"/>
    </ligand>
</feature>
<dbReference type="InterPro" id="IPR029063">
    <property type="entry name" value="SAM-dependent_MTases_sf"/>
</dbReference>
<comment type="similarity">
    <text evidence="7">Belongs to the class I-like SAM-binding methyltransferase superfamily. TrmB family.</text>
</comment>
<feature type="binding site" evidence="7">
    <location>
        <position position="158"/>
    </location>
    <ligand>
        <name>substrate</name>
    </ligand>
</feature>
<dbReference type="EC" id="2.1.1.33" evidence="7"/>
<dbReference type="PANTHER" id="PTHR23417:SF14">
    <property type="entry name" value="PENTACOTRIPEPTIDE-REPEAT REGION OF PRORP DOMAIN-CONTAINING PROTEIN"/>
    <property type="match status" value="1"/>
</dbReference>
<name>A0ABM7VDX6_9BACT</name>
<dbReference type="RefSeq" id="WP_332922565.1">
    <property type="nucleotide sequence ID" value="NZ_AP025292.1"/>
</dbReference>
<feature type="binding site" evidence="7">
    <location>
        <position position="100"/>
    </location>
    <ligand>
        <name>S-adenosyl-L-methionine</name>
        <dbReference type="ChEBI" id="CHEBI:59789"/>
    </ligand>
</feature>
<keyword evidence="9" id="KW-1185">Reference proteome</keyword>
<gene>
    <name evidence="7 8" type="primary">trmB</name>
    <name evidence="8" type="ORF">PEPS_14140</name>
</gene>
<feature type="binding site" evidence="7">
    <location>
        <position position="73"/>
    </location>
    <ligand>
        <name>S-adenosyl-L-methionine</name>
        <dbReference type="ChEBI" id="CHEBI:59789"/>
    </ligand>
</feature>
<accession>A0ABM7VDX6</accession>
<feature type="binding site" evidence="7">
    <location>
        <begin position="200"/>
        <end position="203"/>
    </location>
    <ligand>
        <name>substrate</name>
    </ligand>
</feature>
<evidence type="ECO:0000256" key="1">
    <source>
        <dbReference type="ARBA" id="ARBA00000142"/>
    </source>
</evidence>
<comment type="catalytic activity">
    <reaction evidence="1 7">
        <text>guanosine(46) in tRNA + S-adenosyl-L-methionine = N(7)-methylguanosine(46) in tRNA + S-adenosyl-L-homocysteine</text>
        <dbReference type="Rhea" id="RHEA:42708"/>
        <dbReference type="Rhea" id="RHEA-COMP:10188"/>
        <dbReference type="Rhea" id="RHEA-COMP:10189"/>
        <dbReference type="ChEBI" id="CHEBI:57856"/>
        <dbReference type="ChEBI" id="CHEBI:59789"/>
        <dbReference type="ChEBI" id="CHEBI:74269"/>
        <dbReference type="ChEBI" id="CHEBI:74480"/>
        <dbReference type="EC" id="2.1.1.33"/>
    </reaction>
</comment>